<sequence>MKNRRERLKQLALEHLTPAEAHELRLLSTAVLDAHAPQAVWLLHQRGVPIPAALGIGSSAKAFPVSVYGTIADPGTAQLFFRHGFRDTGFALKKYYDNGEWGLRCGMSLSYITWLHDHGVDALTFPIVTLPSGRGIFTAHTTFYSIGLAIDKVGCETMFADSFQIQWVRAALLRPDLKDDCQCACSAESCTPLKQLLRGLCHSGSWKFLELGYNRDHDVLERFLAFLELFDAHLDMRHHLAFLRFLTFQALEIPHTCCTLAPQYHRFSVEESQEMQSEHADELELLEELSRELETDMINKLQNPDREFGIIRSFWEDIWFLRMAAVRQQLDGDDLPVDQKQEAEKIGIVWDQVGEPAPPAPPVTEGLNPYHRETLDYWVYELERIEAECQ</sequence>
<comment type="caution">
    <text evidence="2">The sequence shown here is derived from an EMBL/GenBank/DDBJ whole genome shotgun (WGS) entry which is preliminary data.</text>
</comment>
<feature type="coiled-coil region" evidence="1">
    <location>
        <begin position="269"/>
        <end position="303"/>
    </location>
</feature>
<reference evidence="2" key="1">
    <citation type="journal article" date="2023" name="Mol. Phylogenet. Evol.">
        <title>Genome-scale phylogeny and comparative genomics of the fungal order Sordariales.</title>
        <authorList>
            <person name="Hensen N."/>
            <person name="Bonometti L."/>
            <person name="Westerberg I."/>
            <person name="Brannstrom I.O."/>
            <person name="Guillou S."/>
            <person name="Cros-Aarteil S."/>
            <person name="Calhoun S."/>
            <person name="Haridas S."/>
            <person name="Kuo A."/>
            <person name="Mondo S."/>
            <person name="Pangilinan J."/>
            <person name="Riley R."/>
            <person name="LaButti K."/>
            <person name="Andreopoulos B."/>
            <person name="Lipzen A."/>
            <person name="Chen C."/>
            <person name="Yan M."/>
            <person name="Daum C."/>
            <person name="Ng V."/>
            <person name="Clum A."/>
            <person name="Steindorff A."/>
            <person name="Ohm R.A."/>
            <person name="Martin F."/>
            <person name="Silar P."/>
            <person name="Natvig D.O."/>
            <person name="Lalanne C."/>
            <person name="Gautier V."/>
            <person name="Ament-Velasquez S.L."/>
            <person name="Kruys A."/>
            <person name="Hutchinson M.I."/>
            <person name="Powell A.J."/>
            <person name="Barry K."/>
            <person name="Miller A.N."/>
            <person name="Grigoriev I.V."/>
            <person name="Debuchy R."/>
            <person name="Gladieux P."/>
            <person name="Hiltunen Thoren M."/>
            <person name="Johannesson H."/>
        </authorList>
    </citation>
    <scope>NUCLEOTIDE SEQUENCE</scope>
    <source>
        <strain evidence="2">CBS 359.72</strain>
    </source>
</reference>
<dbReference type="EMBL" id="MU857655">
    <property type="protein sequence ID" value="KAK4247354.1"/>
    <property type="molecule type" value="Genomic_DNA"/>
</dbReference>
<gene>
    <name evidence="2" type="ORF">C7999DRAFT_32229</name>
</gene>
<evidence type="ECO:0000313" key="2">
    <source>
        <dbReference type="EMBL" id="KAK4247354.1"/>
    </source>
</evidence>
<name>A0AAN7HQ47_9PEZI</name>
<proteinExistence type="predicted"/>
<evidence type="ECO:0000313" key="3">
    <source>
        <dbReference type="Proteomes" id="UP001303647"/>
    </source>
</evidence>
<protein>
    <submittedName>
        <fullName evidence="2">Uncharacterized protein</fullName>
    </submittedName>
</protein>
<dbReference type="AlphaFoldDB" id="A0AAN7HQ47"/>
<dbReference type="Proteomes" id="UP001303647">
    <property type="component" value="Unassembled WGS sequence"/>
</dbReference>
<evidence type="ECO:0000256" key="1">
    <source>
        <dbReference type="SAM" id="Coils"/>
    </source>
</evidence>
<accession>A0AAN7HQ47</accession>
<organism evidence="2 3">
    <name type="scientific">Corynascus novoguineensis</name>
    <dbReference type="NCBI Taxonomy" id="1126955"/>
    <lineage>
        <taxon>Eukaryota</taxon>
        <taxon>Fungi</taxon>
        <taxon>Dikarya</taxon>
        <taxon>Ascomycota</taxon>
        <taxon>Pezizomycotina</taxon>
        <taxon>Sordariomycetes</taxon>
        <taxon>Sordariomycetidae</taxon>
        <taxon>Sordariales</taxon>
        <taxon>Chaetomiaceae</taxon>
        <taxon>Corynascus</taxon>
    </lineage>
</organism>
<keyword evidence="1" id="KW-0175">Coiled coil</keyword>
<reference evidence="2" key="2">
    <citation type="submission" date="2023-05" db="EMBL/GenBank/DDBJ databases">
        <authorList>
            <consortium name="Lawrence Berkeley National Laboratory"/>
            <person name="Steindorff A."/>
            <person name="Hensen N."/>
            <person name="Bonometti L."/>
            <person name="Westerberg I."/>
            <person name="Brannstrom I.O."/>
            <person name="Guillou S."/>
            <person name="Cros-Aarteil S."/>
            <person name="Calhoun S."/>
            <person name="Haridas S."/>
            <person name="Kuo A."/>
            <person name="Mondo S."/>
            <person name="Pangilinan J."/>
            <person name="Riley R."/>
            <person name="Labutti K."/>
            <person name="Andreopoulos B."/>
            <person name="Lipzen A."/>
            <person name="Chen C."/>
            <person name="Yanf M."/>
            <person name="Daum C."/>
            <person name="Ng V."/>
            <person name="Clum A."/>
            <person name="Ohm R."/>
            <person name="Martin F."/>
            <person name="Silar P."/>
            <person name="Natvig D."/>
            <person name="Lalanne C."/>
            <person name="Gautier V."/>
            <person name="Ament-Velasquez S.L."/>
            <person name="Kruys A."/>
            <person name="Hutchinson M.I."/>
            <person name="Powell A.J."/>
            <person name="Barry K."/>
            <person name="Miller A.N."/>
            <person name="Grigoriev I.V."/>
            <person name="Debuchy R."/>
            <person name="Gladieux P."/>
            <person name="Thoren M.H."/>
            <person name="Johannesson H."/>
        </authorList>
    </citation>
    <scope>NUCLEOTIDE SEQUENCE</scope>
    <source>
        <strain evidence="2">CBS 359.72</strain>
    </source>
</reference>
<keyword evidence="3" id="KW-1185">Reference proteome</keyword>